<dbReference type="EMBL" id="CAMAPE010000027">
    <property type="protein sequence ID" value="CAH9091929.1"/>
    <property type="molecule type" value="Genomic_DNA"/>
</dbReference>
<protein>
    <submittedName>
        <fullName evidence="1">Uncharacterized protein</fullName>
    </submittedName>
</protein>
<organism evidence="1 2">
    <name type="scientific">Cuscuta europaea</name>
    <name type="common">European dodder</name>
    <dbReference type="NCBI Taxonomy" id="41803"/>
    <lineage>
        <taxon>Eukaryota</taxon>
        <taxon>Viridiplantae</taxon>
        <taxon>Streptophyta</taxon>
        <taxon>Embryophyta</taxon>
        <taxon>Tracheophyta</taxon>
        <taxon>Spermatophyta</taxon>
        <taxon>Magnoliopsida</taxon>
        <taxon>eudicotyledons</taxon>
        <taxon>Gunneridae</taxon>
        <taxon>Pentapetalae</taxon>
        <taxon>asterids</taxon>
        <taxon>lamiids</taxon>
        <taxon>Solanales</taxon>
        <taxon>Convolvulaceae</taxon>
        <taxon>Cuscuteae</taxon>
        <taxon>Cuscuta</taxon>
        <taxon>Cuscuta subgen. Cuscuta</taxon>
    </lineage>
</organism>
<evidence type="ECO:0000313" key="2">
    <source>
        <dbReference type="Proteomes" id="UP001152484"/>
    </source>
</evidence>
<dbReference type="AlphaFoldDB" id="A0A9P0Z720"/>
<keyword evidence="2" id="KW-1185">Reference proteome</keyword>
<sequence>MLGGHRRPPHESPSTWIVGDRLWRSQEQHHRATTRTQLCFELGASTPLQILVRTGNSRRWKYVSFDSIQIFQTHELFSHSGLLVYDFKGDESWQVCDDCVYNNS</sequence>
<gene>
    <name evidence="1" type="ORF">CEURO_LOCUS11768</name>
</gene>
<reference evidence="1" key="1">
    <citation type="submission" date="2022-07" db="EMBL/GenBank/DDBJ databases">
        <authorList>
            <person name="Macas J."/>
            <person name="Novak P."/>
            <person name="Neumann P."/>
        </authorList>
    </citation>
    <scope>NUCLEOTIDE SEQUENCE</scope>
</reference>
<dbReference type="OrthoDB" id="1750169at2759"/>
<proteinExistence type="predicted"/>
<name>A0A9P0Z720_CUSEU</name>
<dbReference type="Proteomes" id="UP001152484">
    <property type="component" value="Unassembled WGS sequence"/>
</dbReference>
<comment type="caution">
    <text evidence="1">The sequence shown here is derived from an EMBL/GenBank/DDBJ whole genome shotgun (WGS) entry which is preliminary data.</text>
</comment>
<accession>A0A9P0Z720</accession>
<evidence type="ECO:0000313" key="1">
    <source>
        <dbReference type="EMBL" id="CAH9091929.1"/>
    </source>
</evidence>